<name>A0A4Q2E160_9AGAR</name>
<feature type="region of interest" description="Disordered" evidence="1">
    <location>
        <begin position="562"/>
        <end position="711"/>
    </location>
</feature>
<dbReference type="OrthoDB" id="3361281at2759"/>
<feature type="compositionally biased region" description="Low complexity" evidence="1">
    <location>
        <begin position="43"/>
        <end position="59"/>
    </location>
</feature>
<evidence type="ECO:0000256" key="1">
    <source>
        <dbReference type="SAM" id="MobiDB-lite"/>
    </source>
</evidence>
<feature type="region of interest" description="Disordered" evidence="1">
    <location>
        <begin position="942"/>
        <end position="1078"/>
    </location>
</feature>
<reference evidence="3 4" key="1">
    <citation type="submission" date="2019-01" db="EMBL/GenBank/DDBJ databases">
        <title>Draft genome sequence of Psathyrella aberdarensis IHI B618.</title>
        <authorList>
            <person name="Buettner E."/>
            <person name="Kellner H."/>
        </authorList>
    </citation>
    <scope>NUCLEOTIDE SEQUENCE [LARGE SCALE GENOMIC DNA]</scope>
    <source>
        <strain evidence="3 4">IHI B618</strain>
    </source>
</reference>
<feature type="compositionally biased region" description="Basic and acidic residues" evidence="1">
    <location>
        <begin position="689"/>
        <end position="711"/>
    </location>
</feature>
<evidence type="ECO:0000313" key="4">
    <source>
        <dbReference type="Proteomes" id="UP000290288"/>
    </source>
</evidence>
<evidence type="ECO:0000259" key="2">
    <source>
        <dbReference type="Pfam" id="PF09444"/>
    </source>
</evidence>
<feature type="compositionally biased region" description="Polar residues" evidence="1">
    <location>
        <begin position="342"/>
        <end position="356"/>
    </location>
</feature>
<protein>
    <recommendedName>
        <fullName evidence="2">DNA replication checkpoint mediator MRC1 domain-containing protein</fullName>
    </recommendedName>
</protein>
<proteinExistence type="predicted"/>
<dbReference type="InterPro" id="IPR018564">
    <property type="entry name" value="Repl_chkpnt_MRC1_dom"/>
</dbReference>
<gene>
    <name evidence="3" type="ORF">EST38_g62</name>
</gene>
<feature type="compositionally biased region" description="Basic and acidic residues" evidence="1">
    <location>
        <begin position="1224"/>
        <end position="1237"/>
    </location>
</feature>
<feature type="region of interest" description="Disordered" evidence="1">
    <location>
        <begin position="1185"/>
        <end position="1328"/>
    </location>
</feature>
<feature type="compositionally biased region" description="Polar residues" evidence="1">
    <location>
        <begin position="812"/>
        <end position="823"/>
    </location>
</feature>
<feature type="compositionally biased region" description="Polar residues" evidence="1">
    <location>
        <begin position="1186"/>
        <end position="1197"/>
    </location>
</feature>
<feature type="compositionally biased region" description="Acidic residues" evidence="1">
    <location>
        <begin position="572"/>
        <end position="625"/>
    </location>
</feature>
<feature type="domain" description="DNA replication checkpoint mediator MRC1" evidence="2">
    <location>
        <begin position="1024"/>
        <end position="1168"/>
    </location>
</feature>
<accession>A0A4Q2E160</accession>
<feature type="compositionally biased region" description="Basic residues" evidence="1">
    <location>
        <begin position="1139"/>
        <end position="1148"/>
    </location>
</feature>
<feature type="region of interest" description="Disordered" evidence="1">
    <location>
        <begin position="769"/>
        <end position="823"/>
    </location>
</feature>
<organism evidence="3 4">
    <name type="scientific">Candolleomyces aberdarensis</name>
    <dbReference type="NCBI Taxonomy" id="2316362"/>
    <lineage>
        <taxon>Eukaryota</taxon>
        <taxon>Fungi</taxon>
        <taxon>Dikarya</taxon>
        <taxon>Basidiomycota</taxon>
        <taxon>Agaricomycotina</taxon>
        <taxon>Agaricomycetes</taxon>
        <taxon>Agaricomycetidae</taxon>
        <taxon>Agaricales</taxon>
        <taxon>Agaricineae</taxon>
        <taxon>Psathyrellaceae</taxon>
        <taxon>Candolleomyces</taxon>
    </lineage>
</organism>
<feature type="compositionally biased region" description="Basic and acidic residues" evidence="1">
    <location>
        <begin position="290"/>
        <end position="320"/>
    </location>
</feature>
<feature type="compositionally biased region" description="Acidic residues" evidence="1">
    <location>
        <begin position="1201"/>
        <end position="1217"/>
    </location>
</feature>
<feature type="compositionally biased region" description="Polar residues" evidence="1">
    <location>
        <begin position="959"/>
        <end position="975"/>
    </location>
</feature>
<dbReference type="Proteomes" id="UP000290288">
    <property type="component" value="Unassembled WGS sequence"/>
</dbReference>
<feature type="compositionally biased region" description="Basic and acidic residues" evidence="1">
    <location>
        <begin position="729"/>
        <end position="743"/>
    </location>
</feature>
<comment type="caution">
    <text evidence="3">The sequence shown here is derived from an EMBL/GenBank/DDBJ whole genome shotgun (WGS) entry which is preliminary data.</text>
</comment>
<feature type="compositionally biased region" description="Basic residues" evidence="1">
    <location>
        <begin position="28"/>
        <end position="38"/>
    </location>
</feature>
<feature type="compositionally biased region" description="Polar residues" evidence="1">
    <location>
        <begin position="66"/>
        <end position="94"/>
    </location>
</feature>
<feature type="compositionally biased region" description="Polar residues" evidence="1">
    <location>
        <begin position="990"/>
        <end position="1004"/>
    </location>
</feature>
<feature type="region of interest" description="Disordered" evidence="1">
    <location>
        <begin position="482"/>
        <end position="510"/>
    </location>
</feature>
<feature type="region of interest" description="Disordered" evidence="1">
    <location>
        <begin position="1343"/>
        <end position="1362"/>
    </location>
</feature>
<feature type="region of interest" description="Disordered" evidence="1">
    <location>
        <begin position="1107"/>
        <end position="1166"/>
    </location>
</feature>
<dbReference type="EMBL" id="SDEE01000001">
    <property type="protein sequence ID" value="RXW25846.1"/>
    <property type="molecule type" value="Genomic_DNA"/>
</dbReference>
<feature type="compositionally biased region" description="Basic and acidic residues" evidence="1">
    <location>
        <begin position="1303"/>
        <end position="1321"/>
    </location>
</feature>
<feature type="region of interest" description="Disordered" evidence="1">
    <location>
        <begin position="1"/>
        <end position="469"/>
    </location>
</feature>
<evidence type="ECO:0000313" key="3">
    <source>
        <dbReference type="EMBL" id="RXW25846.1"/>
    </source>
</evidence>
<dbReference type="Pfam" id="PF09444">
    <property type="entry name" value="MRC1"/>
    <property type="match status" value="1"/>
</dbReference>
<feature type="compositionally biased region" description="Basic residues" evidence="1">
    <location>
        <begin position="275"/>
        <end position="288"/>
    </location>
</feature>
<dbReference type="STRING" id="2316362.A0A4Q2E160"/>
<feature type="region of interest" description="Disordered" evidence="1">
    <location>
        <begin position="729"/>
        <end position="757"/>
    </location>
</feature>
<feature type="compositionally biased region" description="Basic and acidic residues" evidence="1">
    <location>
        <begin position="407"/>
        <end position="437"/>
    </location>
</feature>
<keyword evidence="4" id="KW-1185">Reference proteome</keyword>
<sequence>MALHAESSIVADSTLTSSPQQSSPPIKRAARTYGRKRSPAPQNDASFSSNPSDAPSGSSIFRTAPPQLQESIPSTSDNEGGNQSDSSHASSTGEPSGKYQYGWRRQLDAIDRDSDEEDAATGESPTDAKSDATVNGGGFGFGESSLLFDEKENGRRPSPTPAGDDVFGNSVDRSRAGPSIPDRKGAPTARNKKSAGRAVVHDSDSEVEQPTTSPITSPLPGPAFTPGSRQASTPPTSDPGMPVAKNRLKGKRKASIESRRSVPPIEFTETLSTHHDKHKSEPRKKTQRVTKADKVETVKARARIAVDRKPTIPRAEREPKFSLAGLFTSIGGKPDSPLKESTLPSDDPINSFSSPETRPVSPGLPIRRTPSPLPELAQPSSRSALPDPPPLDSDDEELPTPSSILADAKKAAESSKRDELIKRKYQALEKKQSRPVESDSDDDLEVMNAPMKGVAGPKLEAEHSSATKKLTHTRKVQMQLAGIHPTKTQASTSKQTKKAPPIGRDQFEQQLWKKVQESREHTVKQKQEEWQAIGGTLKETVKVEADQTEIVKKLAAKGLEAAEAQGAGQQYEDSDDESDGDWNPEERGSEEEPDTTMDAEDQVDEDVAMVSEVEDQDVAEGDENDENVHKPRTSRRSVKNIVDSDDENDENNPSQQVQKRRPLASLPSSSFGEDEFGMDVVHDGPTPSTDERSDEGTDKENDTTLMFDRSDDKENKAVVRFGPFGLRRDDTLELDLSEPRRPFQELPSPDTPKAFQAGRASLTEMFEAQLSESRRTPDLSPGPSLQPFVEGSSKKGAGGFSQFSDDEDTLLGKSTSSNGNLSDLFDVTTQKLNAKSWSPEGGLAAAFVEKPLFGPKSLARKDDLGLTQDIVAGKSFEIKETQIRKADAVFEKEQEYLLDAAFEPKATKEELYVNEYGFLTQTRPNVEDPEVYVPPSPTQVASQRMSMALATPQDERGSQRSPLATLSLTDPTQGESPVVGRLKRLKKRSLSPSDRASASLQTKKNAFDLLRTGAQQPERYKRRKLETSEFVVDQAEESDDEGGFWGAKKKKKADDDEEEGEDMDRNLETLVDDQDMDEETLAEQRVYEKFKEDEAMTDKKIEEEAQAIIQGERRTKKKHGGFLSDDSGDESEADENARLRRKMHRKNKKREDVEALEHNPQTKSFAETYKATLVVDDEDFAHLATDHTQSILDQLTVPQAGEEEDDDDEEMGNEDDETQPRSLDVSEFKRILDERRAHGNLSEEDGVDYNDTAWIDNEDEDDSKPLVKTVKTVSRKTNRPAQRGLDPSAFDDGFDDGNLIPNKRADGRHQQQSWAKRESRNRNVATARSVGAAAVTGLARAKTGGGSLRQLPKNAPATTADKVKAGGLKKAESVLISKLDKSSRFADAS</sequence>